<dbReference type="NCBIfam" id="TIGR00026">
    <property type="entry name" value="hi_GC_TIGR00026"/>
    <property type="match status" value="1"/>
</dbReference>
<gene>
    <name evidence="1" type="ORF">H4281_21090</name>
</gene>
<dbReference type="InterPro" id="IPR012349">
    <property type="entry name" value="Split_barrel_FMN-bd"/>
</dbReference>
<comment type="caution">
    <text evidence="1">The sequence shown here is derived from an EMBL/GenBank/DDBJ whole genome shotgun (WGS) entry which is preliminary data.</text>
</comment>
<dbReference type="Gene3D" id="2.30.110.10">
    <property type="entry name" value="Electron Transport, Fmn-binding Protein, Chain A"/>
    <property type="match status" value="1"/>
</dbReference>
<reference evidence="1 2" key="1">
    <citation type="submission" date="2020-08" db="EMBL/GenBank/DDBJ databases">
        <title>Amycolatopsis sp. nov. DR6-1 isolated from Dendrobium heterocarpum.</title>
        <authorList>
            <person name="Tedsree N."/>
            <person name="Kuncharoen N."/>
            <person name="Likhitwitayawuid K."/>
            <person name="Tanasupawat S."/>
        </authorList>
    </citation>
    <scope>NUCLEOTIDE SEQUENCE [LARGE SCALE GENOMIC DNA]</scope>
    <source>
        <strain evidence="1 2">DR6-1</strain>
    </source>
</reference>
<protein>
    <submittedName>
        <fullName evidence="1">Nitroreductase family deazaflavin-dependent oxidoreductase</fullName>
    </submittedName>
</protein>
<evidence type="ECO:0000313" key="1">
    <source>
        <dbReference type="EMBL" id="MBB1155650.1"/>
    </source>
</evidence>
<dbReference type="GO" id="GO:0016491">
    <property type="term" value="F:oxidoreductase activity"/>
    <property type="evidence" value="ECO:0007669"/>
    <property type="project" value="InterPro"/>
</dbReference>
<dbReference type="InterPro" id="IPR004378">
    <property type="entry name" value="F420H2_quin_Rdtase"/>
</dbReference>
<dbReference type="Pfam" id="PF04075">
    <property type="entry name" value="F420H2_quin_red"/>
    <property type="match status" value="1"/>
</dbReference>
<proteinExistence type="predicted"/>
<name>A0A7W3VYT5_9PSEU</name>
<sequence length="149" mass="16836">MTSSTRYLEPGKASAAFNGCVRWLTKRGFSVWGSRVLGVRGRKSGELREVPVNLLPFEGKQYLVAARGETQWVRNLRAAGEGQLTVGRRTETFGYRELSDEEKPAILRSYLKRWAFEVGTFFEGVDAKAPEEKLLEIAPGYPVFEVFTR</sequence>
<dbReference type="EMBL" id="JACGZW010000007">
    <property type="protein sequence ID" value="MBB1155650.1"/>
    <property type="molecule type" value="Genomic_DNA"/>
</dbReference>
<accession>A0A7W3VYT5</accession>
<organism evidence="1 2">
    <name type="scientific">Amycolatopsis dendrobii</name>
    <dbReference type="NCBI Taxonomy" id="2760662"/>
    <lineage>
        <taxon>Bacteria</taxon>
        <taxon>Bacillati</taxon>
        <taxon>Actinomycetota</taxon>
        <taxon>Actinomycetes</taxon>
        <taxon>Pseudonocardiales</taxon>
        <taxon>Pseudonocardiaceae</taxon>
        <taxon>Amycolatopsis</taxon>
    </lineage>
</organism>
<dbReference type="AlphaFoldDB" id="A0A7W3VYT5"/>
<keyword evidence="2" id="KW-1185">Reference proteome</keyword>
<dbReference type="RefSeq" id="WP_182892671.1">
    <property type="nucleotide sequence ID" value="NZ_JACGZW010000007.1"/>
</dbReference>
<dbReference type="Proteomes" id="UP000526734">
    <property type="component" value="Unassembled WGS sequence"/>
</dbReference>
<evidence type="ECO:0000313" key="2">
    <source>
        <dbReference type="Proteomes" id="UP000526734"/>
    </source>
</evidence>